<evidence type="ECO:0000256" key="1">
    <source>
        <dbReference type="SAM" id="MobiDB-lite"/>
    </source>
</evidence>
<feature type="region of interest" description="Disordered" evidence="1">
    <location>
        <begin position="78"/>
        <end position="123"/>
    </location>
</feature>
<protein>
    <submittedName>
        <fullName evidence="2">Uncharacterized protein</fullName>
    </submittedName>
</protein>
<organism evidence="2">
    <name type="scientific">Bactrocera latifrons</name>
    <name type="common">Malaysian fruit fly</name>
    <name type="synonym">Chaetodacus latifrons</name>
    <dbReference type="NCBI Taxonomy" id="174628"/>
    <lineage>
        <taxon>Eukaryota</taxon>
        <taxon>Metazoa</taxon>
        <taxon>Ecdysozoa</taxon>
        <taxon>Arthropoda</taxon>
        <taxon>Hexapoda</taxon>
        <taxon>Insecta</taxon>
        <taxon>Pterygota</taxon>
        <taxon>Neoptera</taxon>
        <taxon>Endopterygota</taxon>
        <taxon>Diptera</taxon>
        <taxon>Brachycera</taxon>
        <taxon>Muscomorpha</taxon>
        <taxon>Tephritoidea</taxon>
        <taxon>Tephritidae</taxon>
        <taxon>Bactrocera</taxon>
        <taxon>Bactrocera</taxon>
    </lineage>
</organism>
<reference evidence="2" key="1">
    <citation type="submission" date="2015-06" db="EMBL/GenBank/DDBJ databases">
        <authorList>
            <person name="Hoefler B.C."/>
            <person name="Straight P.D."/>
        </authorList>
    </citation>
    <scope>NUCLEOTIDE SEQUENCE</scope>
</reference>
<proteinExistence type="predicted"/>
<evidence type="ECO:0000313" key="2">
    <source>
        <dbReference type="EMBL" id="JAI47377.1"/>
    </source>
</evidence>
<dbReference type="EMBL" id="GDHF01004937">
    <property type="protein sequence ID" value="JAI47377.1"/>
    <property type="molecule type" value="Transcribed_RNA"/>
</dbReference>
<sequence length="213" mass="23935">MNNLRVETRYYTPELLALGMWLTEEEHRRMNTVIVCGQPESPDLDPLDSDLPNYETMIAKDPLSLSNVECIPATSKHEVKDDHNLSVSTTSNSLTDSESSETTDTNSSTSYTDNDTEDSSSGYIYTSTPLGNYGNYMLAPYVATATRSRKRTRGRRLNFDDLSSIGDPMEISVDEEESAEPKAKRVAVAEWINDMEQFYASRNPKCSSKEDEE</sequence>
<name>A0A0K8W8H1_BACLA</name>
<accession>A0A0K8W8H1</accession>
<feature type="compositionally biased region" description="Low complexity" evidence="1">
    <location>
        <begin position="85"/>
        <end position="113"/>
    </location>
</feature>
<dbReference type="AlphaFoldDB" id="A0A0K8W8H1"/>
<gene>
    <name evidence="2" type="ORF">c0_g1_i2</name>
</gene>